<sequence length="144" mass="16260">MDVTYQLHELPHILPLLAKEGESSLTWLFKGEMGAGKTTLIHALAQYFGVIEPVSSPTYALVNEYEAANGKLIYHMDWYRLKDEEEAINAGIDELVQDALCWIEWPEKALGILPETAFVIEISVIDAQTRRLITEIITKPYLGI</sequence>
<dbReference type="GO" id="GO:0005524">
    <property type="term" value="F:ATP binding"/>
    <property type="evidence" value="ECO:0007669"/>
    <property type="project" value="UniProtKB-KW"/>
</dbReference>
<dbReference type="InterPro" id="IPR003442">
    <property type="entry name" value="T6A_TsaE"/>
</dbReference>
<dbReference type="PANTHER" id="PTHR33540">
    <property type="entry name" value="TRNA THREONYLCARBAMOYLADENOSINE BIOSYNTHESIS PROTEIN TSAE"/>
    <property type="match status" value="1"/>
</dbReference>
<organism evidence="11 12">
    <name type="scientific">Hydrotalea sandarakina</name>
    <dbReference type="NCBI Taxonomy" id="1004304"/>
    <lineage>
        <taxon>Bacteria</taxon>
        <taxon>Pseudomonadati</taxon>
        <taxon>Bacteroidota</taxon>
        <taxon>Chitinophagia</taxon>
        <taxon>Chitinophagales</taxon>
        <taxon>Chitinophagaceae</taxon>
        <taxon>Hydrotalea</taxon>
    </lineage>
</organism>
<dbReference type="RefSeq" id="WP_111296433.1">
    <property type="nucleotide sequence ID" value="NZ_QKZV01000007.1"/>
</dbReference>
<evidence type="ECO:0000313" key="12">
    <source>
        <dbReference type="Proteomes" id="UP000249720"/>
    </source>
</evidence>
<dbReference type="GO" id="GO:0005737">
    <property type="term" value="C:cytoplasm"/>
    <property type="evidence" value="ECO:0007669"/>
    <property type="project" value="UniProtKB-SubCell"/>
</dbReference>
<dbReference type="InterPro" id="IPR027417">
    <property type="entry name" value="P-loop_NTPase"/>
</dbReference>
<dbReference type="GO" id="GO:0002949">
    <property type="term" value="P:tRNA threonylcarbamoyladenosine modification"/>
    <property type="evidence" value="ECO:0007669"/>
    <property type="project" value="InterPro"/>
</dbReference>
<dbReference type="PANTHER" id="PTHR33540:SF2">
    <property type="entry name" value="TRNA THREONYLCARBAMOYLADENOSINE BIOSYNTHESIS PROTEIN TSAE"/>
    <property type="match status" value="1"/>
</dbReference>
<keyword evidence="4" id="KW-0963">Cytoplasm</keyword>
<evidence type="ECO:0000256" key="1">
    <source>
        <dbReference type="ARBA" id="ARBA00004496"/>
    </source>
</evidence>
<evidence type="ECO:0000256" key="9">
    <source>
        <dbReference type="ARBA" id="ARBA00022842"/>
    </source>
</evidence>
<evidence type="ECO:0000256" key="3">
    <source>
        <dbReference type="ARBA" id="ARBA00019010"/>
    </source>
</evidence>
<keyword evidence="6" id="KW-0479">Metal-binding</keyword>
<proteinExistence type="inferred from homology"/>
<comment type="similarity">
    <text evidence="2">Belongs to the TsaE family.</text>
</comment>
<dbReference type="Gene3D" id="3.40.50.300">
    <property type="entry name" value="P-loop containing nucleotide triphosphate hydrolases"/>
    <property type="match status" value="1"/>
</dbReference>
<comment type="subcellular location">
    <subcellularLocation>
        <location evidence="1">Cytoplasm</location>
    </subcellularLocation>
</comment>
<evidence type="ECO:0000256" key="4">
    <source>
        <dbReference type="ARBA" id="ARBA00022490"/>
    </source>
</evidence>
<dbReference type="OrthoDB" id="9815896at2"/>
<dbReference type="NCBIfam" id="TIGR00150">
    <property type="entry name" value="T6A_YjeE"/>
    <property type="match status" value="1"/>
</dbReference>
<dbReference type="AlphaFoldDB" id="A0A2W7RRE3"/>
<evidence type="ECO:0000256" key="8">
    <source>
        <dbReference type="ARBA" id="ARBA00022840"/>
    </source>
</evidence>
<keyword evidence="7" id="KW-0547">Nucleotide-binding</keyword>
<evidence type="ECO:0000256" key="2">
    <source>
        <dbReference type="ARBA" id="ARBA00007599"/>
    </source>
</evidence>
<accession>A0A2W7RRE3</accession>
<protein>
    <recommendedName>
        <fullName evidence="3">tRNA threonylcarbamoyladenosine biosynthesis protein TsaE</fullName>
    </recommendedName>
    <alternativeName>
        <fullName evidence="10">t(6)A37 threonylcarbamoyladenosine biosynthesis protein TsaE</fullName>
    </alternativeName>
</protein>
<evidence type="ECO:0000256" key="7">
    <source>
        <dbReference type="ARBA" id="ARBA00022741"/>
    </source>
</evidence>
<evidence type="ECO:0000256" key="5">
    <source>
        <dbReference type="ARBA" id="ARBA00022694"/>
    </source>
</evidence>
<dbReference type="Pfam" id="PF02367">
    <property type="entry name" value="TsaE"/>
    <property type="match status" value="1"/>
</dbReference>
<evidence type="ECO:0000256" key="6">
    <source>
        <dbReference type="ARBA" id="ARBA00022723"/>
    </source>
</evidence>
<gene>
    <name evidence="11" type="ORF">LX80_02216</name>
</gene>
<keyword evidence="9" id="KW-0460">Magnesium</keyword>
<comment type="caution">
    <text evidence="11">The sequence shown here is derived from an EMBL/GenBank/DDBJ whole genome shotgun (WGS) entry which is preliminary data.</text>
</comment>
<dbReference type="SUPFAM" id="SSF52540">
    <property type="entry name" value="P-loop containing nucleoside triphosphate hydrolases"/>
    <property type="match status" value="1"/>
</dbReference>
<dbReference type="Proteomes" id="UP000249720">
    <property type="component" value="Unassembled WGS sequence"/>
</dbReference>
<keyword evidence="12" id="KW-1185">Reference proteome</keyword>
<name>A0A2W7RRE3_9BACT</name>
<dbReference type="EMBL" id="QKZV01000007">
    <property type="protein sequence ID" value="PZX61486.1"/>
    <property type="molecule type" value="Genomic_DNA"/>
</dbReference>
<keyword evidence="5" id="KW-0819">tRNA processing</keyword>
<keyword evidence="8" id="KW-0067">ATP-binding</keyword>
<evidence type="ECO:0000256" key="10">
    <source>
        <dbReference type="ARBA" id="ARBA00032441"/>
    </source>
</evidence>
<dbReference type="GO" id="GO:0046872">
    <property type="term" value="F:metal ion binding"/>
    <property type="evidence" value="ECO:0007669"/>
    <property type="project" value="UniProtKB-KW"/>
</dbReference>
<evidence type="ECO:0000313" key="11">
    <source>
        <dbReference type="EMBL" id="PZX61486.1"/>
    </source>
</evidence>
<reference evidence="11 12" key="1">
    <citation type="submission" date="2018-06" db="EMBL/GenBank/DDBJ databases">
        <title>Genomic Encyclopedia of Archaeal and Bacterial Type Strains, Phase II (KMG-II): from individual species to whole genera.</title>
        <authorList>
            <person name="Goeker M."/>
        </authorList>
    </citation>
    <scope>NUCLEOTIDE SEQUENCE [LARGE SCALE GENOMIC DNA]</scope>
    <source>
        <strain evidence="11 12">DSM 23241</strain>
    </source>
</reference>